<name>A0A4R5TWM7_9MICC</name>
<evidence type="ECO:0000259" key="1">
    <source>
        <dbReference type="Pfam" id="PF13581"/>
    </source>
</evidence>
<reference evidence="2 3" key="1">
    <citation type="submission" date="2019-03" db="EMBL/GenBank/DDBJ databases">
        <title>Arthrobacter sp. nov., an bacterium isolated from biocrust in Mu Us Desert.</title>
        <authorList>
            <person name="Lixiong L."/>
        </authorList>
    </citation>
    <scope>NUCLEOTIDE SEQUENCE [LARGE SCALE GENOMIC DNA]</scope>
    <source>
        <strain evidence="2 3">SLN-3</strain>
    </source>
</reference>
<dbReference type="InterPro" id="IPR036890">
    <property type="entry name" value="HATPase_C_sf"/>
</dbReference>
<dbReference type="RefSeq" id="WP_133403814.1">
    <property type="nucleotide sequence ID" value="NZ_SMTK01000003.1"/>
</dbReference>
<sequence length="142" mass="15211">MTEVLAERAYQAPATPEAIDELHTELDRIWEVASFVPELDQMAFTTAVIESASNIVQHGVAVAGGELRLGVTLTVMASVLQARISEIGAVPSPELPSASLPDDDQESGRGLALIEALMTTITVELRGETKTWVLSREIETPA</sequence>
<evidence type="ECO:0000313" key="2">
    <source>
        <dbReference type="EMBL" id="TDK25553.1"/>
    </source>
</evidence>
<evidence type="ECO:0000313" key="3">
    <source>
        <dbReference type="Proteomes" id="UP000295411"/>
    </source>
</evidence>
<dbReference type="AlphaFoldDB" id="A0A4R5TWM7"/>
<protein>
    <submittedName>
        <fullName evidence="2">ATP-binding protein</fullName>
    </submittedName>
</protein>
<dbReference type="GO" id="GO:0005524">
    <property type="term" value="F:ATP binding"/>
    <property type="evidence" value="ECO:0007669"/>
    <property type="project" value="UniProtKB-KW"/>
</dbReference>
<dbReference type="Gene3D" id="3.30.565.10">
    <property type="entry name" value="Histidine kinase-like ATPase, C-terminal domain"/>
    <property type="match status" value="1"/>
</dbReference>
<dbReference type="Pfam" id="PF13581">
    <property type="entry name" value="HATPase_c_2"/>
    <property type="match status" value="1"/>
</dbReference>
<feature type="domain" description="Histidine kinase/HSP90-like ATPase" evidence="1">
    <location>
        <begin position="13"/>
        <end position="133"/>
    </location>
</feature>
<accession>A0A4R5TWM7</accession>
<proteinExistence type="predicted"/>
<keyword evidence="2" id="KW-0067">ATP-binding</keyword>
<dbReference type="CDD" id="cd16936">
    <property type="entry name" value="HATPase_RsbW-like"/>
    <property type="match status" value="1"/>
</dbReference>
<comment type="caution">
    <text evidence="2">The sequence shown here is derived from an EMBL/GenBank/DDBJ whole genome shotgun (WGS) entry which is preliminary data.</text>
</comment>
<keyword evidence="2" id="KW-0547">Nucleotide-binding</keyword>
<dbReference type="OrthoDB" id="159434at2"/>
<organism evidence="2 3">
    <name type="scientific">Arthrobacter crusticola</name>
    <dbReference type="NCBI Taxonomy" id="2547960"/>
    <lineage>
        <taxon>Bacteria</taxon>
        <taxon>Bacillati</taxon>
        <taxon>Actinomycetota</taxon>
        <taxon>Actinomycetes</taxon>
        <taxon>Micrococcales</taxon>
        <taxon>Micrococcaceae</taxon>
        <taxon>Arthrobacter</taxon>
    </lineage>
</organism>
<keyword evidence="3" id="KW-1185">Reference proteome</keyword>
<dbReference type="Proteomes" id="UP000295411">
    <property type="component" value="Unassembled WGS sequence"/>
</dbReference>
<dbReference type="InterPro" id="IPR003594">
    <property type="entry name" value="HATPase_dom"/>
</dbReference>
<dbReference type="EMBL" id="SMTK01000003">
    <property type="protein sequence ID" value="TDK25553.1"/>
    <property type="molecule type" value="Genomic_DNA"/>
</dbReference>
<gene>
    <name evidence="2" type="ORF">E2F48_09900</name>
</gene>